<dbReference type="Pfam" id="PF02416">
    <property type="entry name" value="TatA_B_E"/>
    <property type="match status" value="1"/>
</dbReference>
<dbReference type="InterPro" id="IPR003369">
    <property type="entry name" value="TatA/B/E"/>
</dbReference>
<dbReference type="Proteomes" id="UP000295479">
    <property type="component" value="Unassembled WGS sequence"/>
</dbReference>
<dbReference type="PRINTS" id="PR01506">
    <property type="entry name" value="TATBPROTEIN"/>
</dbReference>
<organism evidence="10 11">
    <name type="scientific">Flavobacterium cellulosilyticum</name>
    <dbReference type="NCBI Taxonomy" id="2541731"/>
    <lineage>
        <taxon>Bacteria</taxon>
        <taxon>Pseudomonadati</taxon>
        <taxon>Bacteroidota</taxon>
        <taxon>Flavobacteriia</taxon>
        <taxon>Flavobacteriales</taxon>
        <taxon>Flavobacteriaceae</taxon>
        <taxon>Flavobacterium</taxon>
    </lineage>
</organism>
<evidence type="ECO:0000256" key="7">
    <source>
        <dbReference type="ARBA" id="ARBA00023136"/>
    </source>
</evidence>
<feature type="compositionally biased region" description="Polar residues" evidence="8">
    <location>
        <begin position="102"/>
        <end position="132"/>
    </location>
</feature>
<dbReference type="OrthoDB" id="1525160at2"/>
<reference evidence="10 11" key="1">
    <citation type="submission" date="2019-03" db="EMBL/GenBank/DDBJ databases">
        <title>Flavobacterium AR-3-4 sp. nov. isolated from arctic soil.</title>
        <authorList>
            <person name="Chaudhary D.K."/>
        </authorList>
    </citation>
    <scope>NUCLEOTIDE SEQUENCE [LARGE SCALE GENOMIC DNA]</scope>
    <source>
        <strain evidence="10 11">AR-3-4</strain>
    </source>
</reference>
<keyword evidence="5 9" id="KW-1133">Transmembrane helix</keyword>
<dbReference type="PANTHER" id="PTHR42982">
    <property type="entry name" value="SEC-INDEPENDENT PROTEIN TRANSLOCASE PROTEIN TATA"/>
    <property type="match status" value="1"/>
</dbReference>
<dbReference type="GO" id="GO:0016020">
    <property type="term" value="C:membrane"/>
    <property type="evidence" value="ECO:0007669"/>
    <property type="project" value="UniProtKB-ARBA"/>
</dbReference>
<feature type="region of interest" description="Disordered" evidence="8">
    <location>
        <begin position="102"/>
        <end position="137"/>
    </location>
</feature>
<accession>A0A4R5CAC2</accession>
<sequence length="159" mass="17263">MFGIGGGELIFILFVVLMLFGSDKVPEIARTMGKAMAQLKNATNDIKNEIQKGAEENGLDKNLLSDITSSVTSEINKTKDNLIGNNSDLKGIKDTFTTELDQTRNSILSEPTNSASNKTAPNESESDTTITKVSDEVKIPTEKSAEVIEEITGPIKRKK</sequence>
<dbReference type="Gene3D" id="1.20.5.3310">
    <property type="match status" value="1"/>
</dbReference>
<evidence type="ECO:0000256" key="1">
    <source>
        <dbReference type="ARBA" id="ARBA00004167"/>
    </source>
</evidence>
<feature type="transmembrane region" description="Helical" evidence="9">
    <location>
        <begin position="6"/>
        <end position="22"/>
    </location>
</feature>
<dbReference type="PANTHER" id="PTHR42982:SF1">
    <property type="entry name" value="SEC-INDEPENDENT PROTEIN TRANSLOCASE PROTEIN TATA"/>
    <property type="match status" value="1"/>
</dbReference>
<keyword evidence="6" id="KW-0811">Translocation</keyword>
<dbReference type="GO" id="GO:0015031">
    <property type="term" value="P:protein transport"/>
    <property type="evidence" value="ECO:0007669"/>
    <property type="project" value="UniProtKB-KW"/>
</dbReference>
<protein>
    <submittedName>
        <fullName evidence="10">Twin-arginine translocase TatA/TatE family subunit</fullName>
    </submittedName>
</protein>
<keyword evidence="2" id="KW-0813">Transport</keyword>
<evidence type="ECO:0000313" key="10">
    <source>
        <dbReference type="EMBL" id="TDD93982.1"/>
    </source>
</evidence>
<gene>
    <name evidence="10" type="ORF">E0F76_17770</name>
</gene>
<name>A0A4R5CAC2_9FLAO</name>
<evidence type="ECO:0000256" key="5">
    <source>
        <dbReference type="ARBA" id="ARBA00022989"/>
    </source>
</evidence>
<keyword evidence="11" id="KW-1185">Reference proteome</keyword>
<keyword evidence="3 9" id="KW-0812">Transmembrane</keyword>
<evidence type="ECO:0000256" key="4">
    <source>
        <dbReference type="ARBA" id="ARBA00022927"/>
    </source>
</evidence>
<evidence type="ECO:0000256" key="2">
    <source>
        <dbReference type="ARBA" id="ARBA00022448"/>
    </source>
</evidence>
<comment type="caution">
    <text evidence="10">The sequence shown here is derived from an EMBL/GenBank/DDBJ whole genome shotgun (WGS) entry which is preliminary data.</text>
</comment>
<comment type="subcellular location">
    <subcellularLocation>
        <location evidence="1">Membrane</location>
        <topology evidence="1">Single-pass membrane protein</topology>
    </subcellularLocation>
</comment>
<evidence type="ECO:0000256" key="8">
    <source>
        <dbReference type="SAM" id="MobiDB-lite"/>
    </source>
</evidence>
<proteinExistence type="predicted"/>
<dbReference type="AlphaFoldDB" id="A0A4R5CAC2"/>
<keyword evidence="7 9" id="KW-0472">Membrane</keyword>
<keyword evidence="4" id="KW-0653">Protein transport</keyword>
<dbReference type="EMBL" id="SMFK01000020">
    <property type="protein sequence ID" value="TDD93982.1"/>
    <property type="molecule type" value="Genomic_DNA"/>
</dbReference>
<evidence type="ECO:0000256" key="3">
    <source>
        <dbReference type="ARBA" id="ARBA00022692"/>
    </source>
</evidence>
<evidence type="ECO:0000313" key="11">
    <source>
        <dbReference type="Proteomes" id="UP000295479"/>
    </source>
</evidence>
<evidence type="ECO:0000256" key="9">
    <source>
        <dbReference type="SAM" id="Phobius"/>
    </source>
</evidence>
<evidence type="ECO:0000256" key="6">
    <source>
        <dbReference type="ARBA" id="ARBA00023010"/>
    </source>
</evidence>